<evidence type="ECO:0000256" key="1">
    <source>
        <dbReference type="ARBA" id="ARBA00004141"/>
    </source>
</evidence>
<gene>
    <name evidence="9" type="ORF">M0R45_025435</name>
</gene>
<comment type="caution">
    <text evidence="9">The sequence shown here is derived from an EMBL/GenBank/DDBJ whole genome shotgun (WGS) entry which is preliminary data.</text>
</comment>
<comment type="subcellular location">
    <subcellularLocation>
        <location evidence="1">Membrane</location>
        <topology evidence="1">Multi-pass membrane protein</topology>
    </subcellularLocation>
</comment>
<evidence type="ECO:0000259" key="8">
    <source>
        <dbReference type="Pfam" id="PF23262"/>
    </source>
</evidence>
<dbReference type="Gene3D" id="1.20.1250.20">
    <property type="entry name" value="MFS general substrate transporter like domains"/>
    <property type="match status" value="2"/>
</dbReference>
<evidence type="ECO:0000259" key="7">
    <source>
        <dbReference type="Pfam" id="PF06813"/>
    </source>
</evidence>
<dbReference type="PANTHER" id="PTHR21576:SF7">
    <property type="entry name" value="MAJOR FACILITATOR SUPERFAMILY PROTEIN"/>
    <property type="match status" value="1"/>
</dbReference>
<dbReference type="EMBL" id="JBEDUW010000005">
    <property type="protein sequence ID" value="KAK9928292.1"/>
    <property type="molecule type" value="Genomic_DNA"/>
</dbReference>
<dbReference type="InterPro" id="IPR036259">
    <property type="entry name" value="MFS_trans_sf"/>
</dbReference>
<dbReference type="GO" id="GO:0016020">
    <property type="term" value="C:membrane"/>
    <property type="evidence" value="ECO:0007669"/>
    <property type="project" value="UniProtKB-SubCell"/>
</dbReference>
<feature type="transmembrane region" description="Helical" evidence="6">
    <location>
        <begin position="582"/>
        <end position="601"/>
    </location>
</feature>
<keyword evidence="10" id="KW-1185">Reference proteome</keyword>
<keyword evidence="2 6" id="KW-0812">Transmembrane</keyword>
<feature type="transmembrane region" description="Helical" evidence="6">
    <location>
        <begin position="535"/>
        <end position="554"/>
    </location>
</feature>
<feature type="region of interest" description="Disordered" evidence="5">
    <location>
        <begin position="1"/>
        <end position="36"/>
    </location>
</feature>
<feature type="transmembrane region" description="Helical" evidence="6">
    <location>
        <begin position="406"/>
        <end position="424"/>
    </location>
</feature>
<dbReference type="Pfam" id="PF23262">
    <property type="entry name" value="NFD4_C"/>
    <property type="match status" value="1"/>
</dbReference>
<feature type="transmembrane region" description="Helical" evidence="6">
    <location>
        <begin position="254"/>
        <end position="273"/>
    </location>
</feature>
<feature type="domain" description="Nodulin-like" evidence="7">
    <location>
        <begin position="56"/>
        <end position="301"/>
    </location>
</feature>
<feature type="compositionally biased region" description="Basic and acidic residues" evidence="5">
    <location>
        <begin position="1"/>
        <end position="16"/>
    </location>
</feature>
<name>A0AAW1WY23_RUBAR</name>
<feature type="transmembrane region" description="Helical" evidence="6">
    <location>
        <begin position="467"/>
        <end position="490"/>
    </location>
</feature>
<evidence type="ECO:0000256" key="3">
    <source>
        <dbReference type="ARBA" id="ARBA00022989"/>
    </source>
</evidence>
<organism evidence="9 10">
    <name type="scientific">Rubus argutus</name>
    <name type="common">Southern blackberry</name>
    <dbReference type="NCBI Taxonomy" id="59490"/>
    <lineage>
        <taxon>Eukaryota</taxon>
        <taxon>Viridiplantae</taxon>
        <taxon>Streptophyta</taxon>
        <taxon>Embryophyta</taxon>
        <taxon>Tracheophyta</taxon>
        <taxon>Spermatophyta</taxon>
        <taxon>Magnoliopsida</taxon>
        <taxon>eudicotyledons</taxon>
        <taxon>Gunneridae</taxon>
        <taxon>Pentapetalae</taxon>
        <taxon>rosids</taxon>
        <taxon>fabids</taxon>
        <taxon>Rosales</taxon>
        <taxon>Rosaceae</taxon>
        <taxon>Rosoideae</taxon>
        <taxon>Rosoideae incertae sedis</taxon>
        <taxon>Rubus</taxon>
    </lineage>
</organism>
<keyword evidence="4 6" id="KW-0472">Membrane</keyword>
<feature type="transmembrane region" description="Helical" evidence="6">
    <location>
        <begin position="215"/>
        <end position="233"/>
    </location>
</feature>
<evidence type="ECO:0000256" key="5">
    <source>
        <dbReference type="SAM" id="MobiDB-lite"/>
    </source>
</evidence>
<feature type="transmembrane region" description="Helical" evidence="6">
    <location>
        <begin position="502"/>
        <end position="523"/>
    </location>
</feature>
<reference evidence="9 10" key="1">
    <citation type="journal article" date="2023" name="G3 (Bethesda)">
        <title>A chromosome-length genome assembly and annotation of blackberry (Rubus argutus, cv. 'Hillquist').</title>
        <authorList>
            <person name="Bruna T."/>
            <person name="Aryal R."/>
            <person name="Dudchenko O."/>
            <person name="Sargent D.J."/>
            <person name="Mead D."/>
            <person name="Buti M."/>
            <person name="Cavallini A."/>
            <person name="Hytonen T."/>
            <person name="Andres J."/>
            <person name="Pham M."/>
            <person name="Weisz D."/>
            <person name="Mascagni F."/>
            <person name="Usai G."/>
            <person name="Natali L."/>
            <person name="Bassil N."/>
            <person name="Fernandez G.E."/>
            <person name="Lomsadze A."/>
            <person name="Armour M."/>
            <person name="Olukolu B."/>
            <person name="Poorten T."/>
            <person name="Britton C."/>
            <person name="Davik J."/>
            <person name="Ashrafi H."/>
            <person name="Aiden E.L."/>
            <person name="Borodovsky M."/>
            <person name="Worthington M."/>
        </authorList>
    </citation>
    <scope>NUCLEOTIDE SEQUENCE [LARGE SCALE GENOMIC DNA]</scope>
    <source>
        <strain evidence="9">PI 553951</strain>
    </source>
</reference>
<feature type="transmembrane region" description="Helical" evidence="6">
    <location>
        <begin position="185"/>
        <end position="203"/>
    </location>
</feature>
<feature type="transmembrane region" description="Helical" evidence="6">
    <location>
        <begin position="285"/>
        <end position="306"/>
    </location>
</feature>
<dbReference type="Pfam" id="PF06813">
    <property type="entry name" value="Nodulin-like"/>
    <property type="match status" value="1"/>
</dbReference>
<evidence type="ECO:0000256" key="2">
    <source>
        <dbReference type="ARBA" id="ARBA00022692"/>
    </source>
</evidence>
<feature type="transmembrane region" description="Helical" evidence="6">
    <location>
        <begin position="150"/>
        <end position="176"/>
    </location>
</feature>
<feature type="transmembrane region" description="Helical" evidence="6">
    <location>
        <begin position="430"/>
        <end position="455"/>
    </location>
</feature>
<accession>A0AAW1WY23</accession>
<feature type="domain" description="NFD4 C-terminal" evidence="8">
    <location>
        <begin position="393"/>
        <end position="607"/>
    </location>
</feature>
<evidence type="ECO:0000256" key="4">
    <source>
        <dbReference type="ARBA" id="ARBA00023136"/>
    </source>
</evidence>
<dbReference type="SUPFAM" id="SSF103473">
    <property type="entry name" value="MFS general substrate transporter"/>
    <property type="match status" value="1"/>
</dbReference>
<evidence type="ECO:0000256" key="6">
    <source>
        <dbReference type="SAM" id="Phobius"/>
    </source>
</evidence>
<dbReference type="AlphaFoldDB" id="A0AAW1WY23"/>
<sequence>MRPRRDSSSSSSDKRNKPISISSGDSKPEPSSSQKALRRSIYRQAILVFMAGQSRKWMILVATIWIQAFTGTNFDFSSYSSVLKSVLGISQVQLNYLATASDLGKVFGWSSGLALMYFPLWVVLFMAAFMGFIGYGFQWLVIRQIIALPYFVMFLLCLLAGCSICWFNTVCFVLCIRNFPANQPLAISLTVSFNGVSAALYNLAADAIDSSSTSLFLILNAVIPLLTSVAALIPILRQPSLDPLPPDGVRRDSVIFLFLNILAVLTGIYLLLFGSSSFDTATARVFLGGAIFLLIFPLCIPGIVYARDWFGRAIHSNIRFEGSGFILVDVDDLELHKELLSREPSIHANGSLSHLLLTNGSSASSLSFRNKSAEYTGCCGTIVGKDQLVMLGEEHSTRLLVRRLDFWLYYIAYFCGGTIGLVYSNNLGQIAQSIGQSSTTLVTLYSSFSFFGRLLSAVPDYIRAKFYFARTGWLTIALLPTPIAFILLAASSSTMALHVGTALIGLSSGFIFAAAVSITSELFGPNSVGVNHNILITNIPLGSLIYGFLAAIVYDANASTGLNILTTDMVVCMGRNCYFSTFVWWACISVLGLASSVLLFLRTRHAYDHFEHNRTTQLY</sequence>
<dbReference type="Proteomes" id="UP001457282">
    <property type="component" value="Unassembled WGS sequence"/>
</dbReference>
<proteinExistence type="predicted"/>
<keyword evidence="3 6" id="KW-1133">Transmembrane helix</keyword>
<feature type="transmembrane region" description="Helical" evidence="6">
    <location>
        <begin position="115"/>
        <end position="138"/>
    </location>
</feature>
<evidence type="ECO:0000313" key="10">
    <source>
        <dbReference type="Proteomes" id="UP001457282"/>
    </source>
</evidence>
<feature type="compositionally biased region" description="Low complexity" evidence="5">
    <location>
        <begin position="20"/>
        <end position="33"/>
    </location>
</feature>
<evidence type="ECO:0000313" key="9">
    <source>
        <dbReference type="EMBL" id="KAK9928292.1"/>
    </source>
</evidence>
<evidence type="ECO:0008006" key="11">
    <source>
        <dbReference type="Google" id="ProtNLM"/>
    </source>
</evidence>
<dbReference type="InterPro" id="IPR010658">
    <property type="entry name" value="Nodulin-like"/>
</dbReference>
<dbReference type="PANTHER" id="PTHR21576">
    <property type="entry name" value="UNCHARACTERIZED NODULIN-LIKE PROTEIN"/>
    <property type="match status" value="1"/>
</dbReference>
<protein>
    <recommendedName>
        <fullName evidence="11">Nodulin-like domain-containing protein</fullName>
    </recommendedName>
</protein>
<dbReference type="InterPro" id="IPR056555">
    <property type="entry name" value="NFD4_C"/>
</dbReference>